<dbReference type="InterPro" id="IPR013525">
    <property type="entry name" value="ABC2_TM"/>
</dbReference>
<feature type="transmembrane region" description="Helical" evidence="9">
    <location>
        <begin position="116"/>
        <end position="143"/>
    </location>
</feature>
<feature type="transmembrane region" description="Helical" evidence="9">
    <location>
        <begin position="75"/>
        <end position="104"/>
    </location>
</feature>
<comment type="similarity">
    <text evidence="2 9">Belongs to the ABC-2 integral membrane protein family.</text>
</comment>
<name>A0ABT4RNE4_9ACTN</name>
<reference evidence="11" key="1">
    <citation type="submission" date="2022-10" db="EMBL/GenBank/DDBJ databases">
        <title>The WGS of Solirubrobacter sp. CPCC 204708.</title>
        <authorList>
            <person name="Jiang Z."/>
        </authorList>
    </citation>
    <scope>NUCLEOTIDE SEQUENCE</scope>
    <source>
        <strain evidence="11">CPCC 204708</strain>
    </source>
</reference>
<keyword evidence="8 9" id="KW-0472">Membrane</keyword>
<evidence type="ECO:0000256" key="3">
    <source>
        <dbReference type="ARBA" id="ARBA00022448"/>
    </source>
</evidence>
<keyword evidence="6 9" id="KW-0812">Transmembrane</keyword>
<keyword evidence="5" id="KW-0997">Cell inner membrane</keyword>
<sequence>MSVSTPHVVQRPSVIGSDFKRFFALAWTLAVTDWKLRFYGSALGYAWTLARPFLFFGVIYFVFTEIVGLNKDVPNYGIVILFSLVLFNFFGEATGGCVSCLVVRESLLRKVRFPRLVIPTSVILVALFNLGMTLIAVVIFGAFSGVYPKWSWFELIPIIVAFTMFAAGVGLLLSALFVRFRDVEPIWDVFTQMLFYASPLLYVASNVPEKYLDLYMLNPIATLLTATRHVAVDPNAPEPWDLVSSPELLLIPAALVVGLLVLGAWVFSREAPKIAENL</sequence>
<comment type="caution">
    <text evidence="11">The sequence shown here is derived from an EMBL/GenBank/DDBJ whole genome shotgun (WGS) entry which is preliminary data.</text>
</comment>
<evidence type="ECO:0000256" key="5">
    <source>
        <dbReference type="ARBA" id="ARBA00022519"/>
    </source>
</evidence>
<dbReference type="PANTHER" id="PTHR30413:SF8">
    <property type="entry name" value="TRANSPORT PERMEASE PROTEIN"/>
    <property type="match status" value="1"/>
</dbReference>
<dbReference type="Pfam" id="PF01061">
    <property type="entry name" value="ABC2_membrane"/>
    <property type="match status" value="1"/>
</dbReference>
<feature type="transmembrane region" description="Helical" evidence="9">
    <location>
        <begin position="42"/>
        <end position="63"/>
    </location>
</feature>
<dbReference type="EMBL" id="JAPCID010000032">
    <property type="protein sequence ID" value="MDA0140000.1"/>
    <property type="molecule type" value="Genomic_DNA"/>
</dbReference>
<organism evidence="11 12">
    <name type="scientific">Solirubrobacter deserti</name>
    <dbReference type="NCBI Taxonomy" id="2282478"/>
    <lineage>
        <taxon>Bacteria</taxon>
        <taxon>Bacillati</taxon>
        <taxon>Actinomycetota</taxon>
        <taxon>Thermoleophilia</taxon>
        <taxon>Solirubrobacterales</taxon>
        <taxon>Solirubrobacteraceae</taxon>
        <taxon>Solirubrobacter</taxon>
    </lineage>
</organism>
<protein>
    <recommendedName>
        <fullName evidence="9">Transport permease protein</fullName>
    </recommendedName>
</protein>
<feature type="transmembrane region" description="Helical" evidence="9">
    <location>
        <begin position="248"/>
        <end position="267"/>
    </location>
</feature>
<evidence type="ECO:0000256" key="8">
    <source>
        <dbReference type="ARBA" id="ARBA00023136"/>
    </source>
</evidence>
<keyword evidence="3 9" id="KW-0813">Transport</keyword>
<evidence type="ECO:0000259" key="10">
    <source>
        <dbReference type="PROSITE" id="PS51012"/>
    </source>
</evidence>
<evidence type="ECO:0000313" key="12">
    <source>
        <dbReference type="Proteomes" id="UP001147700"/>
    </source>
</evidence>
<dbReference type="PROSITE" id="PS51012">
    <property type="entry name" value="ABC_TM2"/>
    <property type="match status" value="1"/>
</dbReference>
<gene>
    <name evidence="11" type="ORF">OJ962_21025</name>
</gene>
<keyword evidence="4 9" id="KW-1003">Cell membrane</keyword>
<dbReference type="Proteomes" id="UP001147700">
    <property type="component" value="Unassembled WGS sequence"/>
</dbReference>
<comment type="subcellular location">
    <subcellularLocation>
        <location evidence="1">Cell inner membrane</location>
        <topology evidence="1">Multi-pass membrane protein</topology>
    </subcellularLocation>
    <subcellularLocation>
        <location evidence="9">Cell membrane</location>
        <topology evidence="9">Multi-pass membrane protein</topology>
    </subcellularLocation>
</comment>
<proteinExistence type="inferred from homology"/>
<evidence type="ECO:0000256" key="7">
    <source>
        <dbReference type="ARBA" id="ARBA00022989"/>
    </source>
</evidence>
<evidence type="ECO:0000256" key="1">
    <source>
        <dbReference type="ARBA" id="ARBA00004429"/>
    </source>
</evidence>
<keyword evidence="12" id="KW-1185">Reference proteome</keyword>
<evidence type="ECO:0000256" key="6">
    <source>
        <dbReference type="ARBA" id="ARBA00022692"/>
    </source>
</evidence>
<dbReference type="RefSeq" id="WP_202955007.1">
    <property type="nucleotide sequence ID" value="NZ_JAPCID010000032.1"/>
</dbReference>
<dbReference type="PANTHER" id="PTHR30413">
    <property type="entry name" value="INNER MEMBRANE TRANSPORT PERMEASE"/>
    <property type="match status" value="1"/>
</dbReference>
<evidence type="ECO:0000256" key="4">
    <source>
        <dbReference type="ARBA" id="ARBA00022475"/>
    </source>
</evidence>
<feature type="transmembrane region" description="Helical" evidence="9">
    <location>
        <begin position="185"/>
        <end position="204"/>
    </location>
</feature>
<evidence type="ECO:0000313" key="11">
    <source>
        <dbReference type="EMBL" id="MDA0140000.1"/>
    </source>
</evidence>
<evidence type="ECO:0000256" key="9">
    <source>
        <dbReference type="RuleBase" id="RU361157"/>
    </source>
</evidence>
<keyword evidence="7 9" id="KW-1133">Transmembrane helix</keyword>
<dbReference type="InterPro" id="IPR047817">
    <property type="entry name" value="ABC2_TM_bact-type"/>
</dbReference>
<accession>A0ABT4RNE4</accession>
<evidence type="ECO:0000256" key="2">
    <source>
        <dbReference type="ARBA" id="ARBA00007783"/>
    </source>
</evidence>
<feature type="domain" description="ABC transmembrane type-2" evidence="10">
    <location>
        <begin position="43"/>
        <end position="270"/>
    </location>
</feature>
<feature type="transmembrane region" description="Helical" evidence="9">
    <location>
        <begin position="155"/>
        <end position="178"/>
    </location>
</feature>